<accession>A0AAW8FYG9</accession>
<dbReference type="Proteomes" id="UP001234216">
    <property type="component" value="Unassembled WGS sequence"/>
</dbReference>
<organism evidence="1 2">
    <name type="scientific">Streptomyces canus</name>
    <dbReference type="NCBI Taxonomy" id="58343"/>
    <lineage>
        <taxon>Bacteria</taxon>
        <taxon>Bacillati</taxon>
        <taxon>Actinomycetota</taxon>
        <taxon>Actinomycetes</taxon>
        <taxon>Kitasatosporales</taxon>
        <taxon>Streptomycetaceae</taxon>
        <taxon>Streptomyces</taxon>
        <taxon>Streptomyces aurantiacus group</taxon>
    </lineage>
</organism>
<evidence type="ECO:0000313" key="2">
    <source>
        <dbReference type="Proteomes" id="UP001234216"/>
    </source>
</evidence>
<gene>
    <name evidence="1" type="ORF">QFZ22_009805</name>
</gene>
<proteinExistence type="predicted"/>
<protein>
    <submittedName>
        <fullName evidence="1">Uncharacterized protein</fullName>
    </submittedName>
</protein>
<dbReference type="EMBL" id="JAUSZV010000007">
    <property type="protein sequence ID" value="MDQ0913733.1"/>
    <property type="molecule type" value="Genomic_DNA"/>
</dbReference>
<comment type="caution">
    <text evidence="1">The sequence shown here is derived from an EMBL/GenBank/DDBJ whole genome shotgun (WGS) entry which is preliminary data.</text>
</comment>
<sequence length="130" mass="13914">MDRTSTQFAGIAAESVNGVNQGIRAALVGAEDADLAKLKDAYEVMCSLKLLAQRLTLTAPQMRQLVGEWHEEGHLLTEPALDTGTVVDGFNTAMTNAGKLAQALFFALDDATKNLAPIGWQELAPDELQS</sequence>
<dbReference type="AlphaFoldDB" id="A0AAW8FYG9"/>
<name>A0AAW8FYG9_9ACTN</name>
<evidence type="ECO:0000313" key="1">
    <source>
        <dbReference type="EMBL" id="MDQ0913733.1"/>
    </source>
</evidence>
<dbReference type="RefSeq" id="WP_306987149.1">
    <property type="nucleotide sequence ID" value="NZ_JAUSZV010000007.1"/>
</dbReference>
<reference evidence="1" key="1">
    <citation type="submission" date="2023-07" db="EMBL/GenBank/DDBJ databases">
        <title>Comparative genomics of wheat-associated soil bacteria to identify genetic determinants of phenazine resistance.</title>
        <authorList>
            <person name="Mouncey N."/>
        </authorList>
    </citation>
    <scope>NUCLEOTIDE SEQUENCE</scope>
    <source>
        <strain evidence="1">V4I22</strain>
    </source>
</reference>